<proteinExistence type="predicted"/>
<dbReference type="GO" id="GO:0005681">
    <property type="term" value="C:spliceosomal complex"/>
    <property type="evidence" value="ECO:0007669"/>
    <property type="project" value="InterPro"/>
</dbReference>
<dbReference type="InterPro" id="IPR024598">
    <property type="entry name" value="SF3a60/Prp9_C"/>
</dbReference>
<name>A0A023B3H2_GRENI</name>
<dbReference type="Pfam" id="PF12108">
    <property type="entry name" value="SF3a60_bindingd"/>
    <property type="match status" value="1"/>
</dbReference>
<dbReference type="EMBL" id="AFNH02000853">
    <property type="protein sequence ID" value="EZG55332.1"/>
    <property type="molecule type" value="Genomic_DNA"/>
</dbReference>
<protein>
    <submittedName>
        <fullName evidence="6">Splicing factor 3a subunit</fullName>
    </submittedName>
</protein>
<evidence type="ECO:0000259" key="4">
    <source>
        <dbReference type="Pfam" id="PF11931"/>
    </source>
</evidence>
<evidence type="ECO:0000256" key="2">
    <source>
        <dbReference type="ARBA" id="ARBA00023242"/>
    </source>
</evidence>
<feature type="domain" description="Splicing factor SF3a60 /Prp9 subunit C-terminal" evidence="4">
    <location>
        <begin position="428"/>
        <end position="547"/>
    </location>
</feature>
<evidence type="ECO:0000256" key="3">
    <source>
        <dbReference type="SAM" id="MobiDB-lite"/>
    </source>
</evidence>
<gene>
    <name evidence="6" type="ORF">GNI_114410</name>
</gene>
<evidence type="ECO:0000259" key="5">
    <source>
        <dbReference type="Pfam" id="PF12108"/>
    </source>
</evidence>
<dbReference type="eggNOG" id="KOG2636">
    <property type="taxonomic scope" value="Eukaryota"/>
</dbReference>
<dbReference type="PANTHER" id="PTHR12786">
    <property type="entry name" value="SPLICING FACTOR SF3A-RELATED"/>
    <property type="match status" value="1"/>
</dbReference>
<comment type="subcellular location">
    <subcellularLocation>
        <location evidence="1">Nucleus</location>
    </subcellularLocation>
</comment>
<dbReference type="Gene3D" id="3.30.160.60">
    <property type="entry name" value="Classic Zinc Finger"/>
    <property type="match status" value="1"/>
</dbReference>
<evidence type="ECO:0000313" key="6">
    <source>
        <dbReference type="EMBL" id="EZG55332.1"/>
    </source>
</evidence>
<feature type="region of interest" description="Disordered" evidence="3">
    <location>
        <begin position="391"/>
        <end position="413"/>
    </location>
</feature>
<evidence type="ECO:0000256" key="1">
    <source>
        <dbReference type="ARBA" id="ARBA00004123"/>
    </source>
</evidence>
<feature type="domain" description="Splicing factor SF3a60 binding" evidence="5">
    <location>
        <begin position="79"/>
        <end position="102"/>
    </location>
</feature>
<keyword evidence="7" id="KW-1185">Reference proteome</keyword>
<reference evidence="6" key="1">
    <citation type="submission" date="2013-12" db="EMBL/GenBank/DDBJ databases">
        <authorList>
            <person name="Omoto C.K."/>
            <person name="Sibley D."/>
            <person name="Venepally P."/>
            <person name="Hadjithomas M."/>
            <person name="Karamycheva S."/>
            <person name="Brunk B."/>
            <person name="Roos D."/>
            <person name="Caler E."/>
            <person name="Lorenzi H."/>
        </authorList>
    </citation>
    <scope>NUCLEOTIDE SEQUENCE</scope>
</reference>
<dbReference type="GO" id="GO:0003723">
    <property type="term" value="F:RNA binding"/>
    <property type="evidence" value="ECO:0007669"/>
    <property type="project" value="InterPro"/>
</dbReference>
<dbReference type="GO" id="GO:0000398">
    <property type="term" value="P:mRNA splicing, via spliceosome"/>
    <property type="evidence" value="ECO:0007669"/>
    <property type="project" value="InterPro"/>
</dbReference>
<dbReference type="Proteomes" id="UP000019763">
    <property type="component" value="Unassembled WGS sequence"/>
</dbReference>
<dbReference type="VEuPathDB" id="CryptoDB:GNI_114410"/>
<dbReference type="AlphaFoldDB" id="A0A023B3H2"/>
<keyword evidence="2" id="KW-0539">Nucleus</keyword>
<feature type="compositionally biased region" description="Acidic residues" evidence="3">
    <location>
        <begin position="398"/>
        <end position="413"/>
    </location>
</feature>
<dbReference type="Pfam" id="PF11931">
    <property type="entry name" value="SF3a60_Prp9_C"/>
    <property type="match status" value="1"/>
</dbReference>
<comment type="caution">
    <text evidence="6">The sequence shown here is derived from an EMBL/GenBank/DDBJ whole genome shotgun (WGS) entry which is preliminary data.</text>
</comment>
<dbReference type="InterPro" id="IPR021966">
    <property type="entry name" value="SF3a60_bindingd"/>
</dbReference>
<dbReference type="OrthoDB" id="2160351at2759"/>
<dbReference type="OMA" id="GPKAFQK"/>
<evidence type="ECO:0000313" key="7">
    <source>
        <dbReference type="Proteomes" id="UP000019763"/>
    </source>
</evidence>
<dbReference type="RefSeq" id="XP_011131627.1">
    <property type="nucleotide sequence ID" value="XM_011133325.1"/>
</dbReference>
<accession>A0A023B3H2</accession>
<dbReference type="InterPro" id="IPR051421">
    <property type="entry name" value="RNA_Proc_DNA_Dmg_Regulator"/>
</dbReference>
<sequence>MSRLELARSGLEEVECWERASLQCIGECVKSESKRRRLLWEHRTRVCVERLQKAAAASLKVVDDKDDLMQMELEGLCGSTSSNELWSRFYDRVKDIKGYHKKWGHHIAGDAGRIDSSVMTAEVVEEIPSLRKVFTEEEEGGKVLDLNAFHQMFVNWTSFTATRENEYRANALARIKKIRLERDKRKAEKEGRPPIAIEDIVVDEDDPDVRNKLVAPACDYGKYIKTYLTNLGNVPRHCKYRDQIYGEYIVKLGQYLLSYYKRLYPWAANEAMKQQTLTDFEDRWNRQLVSGWSGQPTHQMELYCVHTDRLFQNPEALEAHQKTNRYKKKKQKLSEQDLQKIRERSVEEDKRLAKEEYIVLEMFRILAPYVDATLQNVRKKQARTLREVLDENKRHASDDDDKEEVLEESSDDEDAFSINTSKVKNPLNLPLGWDGKPIPYWLYKLHGLSHTFVCEICGNQKYWGRKVFENHFREWRHAFGMRCLKIPNTVHFKEITKIEDALTLYEKLKQEGEDKAFLPDQEVEVEDAQGNVMTPQTYEDLRKQGLL</sequence>
<dbReference type="PANTHER" id="PTHR12786:SF2">
    <property type="entry name" value="SPLICING FACTOR 3A SUBUNIT 3"/>
    <property type="match status" value="1"/>
</dbReference>
<organism evidence="6 7">
    <name type="scientific">Gregarina niphandrodes</name>
    <name type="common">Septate eugregarine</name>
    <dbReference type="NCBI Taxonomy" id="110365"/>
    <lineage>
        <taxon>Eukaryota</taxon>
        <taxon>Sar</taxon>
        <taxon>Alveolata</taxon>
        <taxon>Apicomplexa</taxon>
        <taxon>Conoidasida</taxon>
        <taxon>Gregarinasina</taxon>
        <taxon>Eugregarinorida</taxon>
        <taxon>Gregarinidae</taxon>
        <taxon>Gregarina</taxon>
    </lineage>
</organism>
<dbReference type="GeneID" id="22914048"/>